<feature type="compositionally biased region" description="Low complexity" evidence="8">
    <location>
        <begin position="402"/>
        <end position="415"/>
    </location>
</feature>
<proteinExistence type="inferred from homology"/>
<sequence length="439" mass="45493">MVRQPPQQPVEKAPPPEVPEDDFLRKVSDTAWRILLIGVVVALLLWGAFYIRVVVIPTILAVFLTALLMPPASWLRRKGLGRGSSTILTFVGALIVFGGVVTLVVQPAISGFADLVESVNQAVGVLQSFAASMGLDEQLVNQLIQQAEEEIQQDSSRLISGAWASAVAVGEVLIGLILMLVLTVYFVHSGDRLMEWVRELFPRRTRHALKVSGDVTYNVIGRYVRGIALVGLIDAVGIGVFLIFLIDPALAVPLIFLTFIGAFLPVVGAFVAGVLAAVVAFIDAGFLVALVVVAVTIVVQQLESHIFAPRVYGKALELPSAVVLLVIAVGSIIGGLVGAFLATPVAAVVAALLRNRSLVTASADSAASESSQGTVTRAGPSAPAAQPAQPPSGPPTGANQVESAAASSTTSGESAQPVGKPATATENREGNGTASGPGG</sequence>
<protein>
    <recommendedName>
        <fullName evidence="12">AI-2E family transporter</fullName>
    </recommendedName>
</protein>
<evidence type="ECO:0000256" key="9">
    <source>
        <dbReference type="SAM" id="Phobius"/>
    </source>
</evidence>
<keyword evidence="4" id="KW-1003">Cell membrane</keyword>
<evidence type="ECO:0000313" key="10">
    <source>
        <dbReference type="EMBL" id="GAA3728524.1"/>
    </source>
</evidence>
<feature type="transmembrane region" description="Helical" evidence="9">
    <location>
        <begin position="322"/>
        <end position="353"/>
    </location>
</feature>
<keyword evidence="7 9" id="KW-0472">Membrane</keyword>
<feature type="transmembrane region" description="Helical" evidence="9">
    <location>
        <begin position="87"/>
        <end position="109"/>
    </location>
</feature>
<dbReference type="Pfam" id="PF01594">
    <property type="entry name" value="AI-2E_transport"/>
    <property type="match status" value="1"/>
</dbReference>
<keyword evidence="6 9" id="KW-1133">Transmembrane helix</keyword>
<feature type="transmembrane region" description="Helical" evidence="9">
    <location>
        <begin position="162"/>
        <end position="187"/>
    </location>
</feature>
<evidence type="ECO:0000256" key="2">
    <source>
        <dbReference type="ARBA" id="ARBA00009773"/>
    </source>
</evidence>
<feature type="transmembrane region" description="Helical" evidence="9">
    <location>
        <begin position="55"/>
        <end position="75"/>
    </location>
</feature>
<evidence type="ECO:0000256" key="7">
    <source>
        <dbReference type="ARBA" id="ARBA00023136"/>
    </source>
</evidence>
<dbReference type="EMBL" id="BAABDD010000002">
    <property type="protein sequence ID" value="GAA3728524.1"/>
    <property type="molecule type" value="Genomic_DNA"/>
</dbReference>
<comment type="caution">
    <text evidence="10">The sequence shown here is derived from an EMBL/GenBank/DDBJ whole genome shotgun (WGS) entry which is preliminary data.</text>
</comment>
<reference evidence="11" key="1">
    <citation type="journal article" date="2019" name="Int. J. Syst. Evol. Microbiol.">
        <title>The Global Catalogue of Microorganisms (GCM) 10K type strain sequencing project: providing services to taxonomists for standard genome sequencing and annotation.</title>
        <authorList>
            <consortium name="The Broad Institute Genomics Platform"/>
            <consortium name="The Broad Institute Genome Sequencing Center for Infectious Disease"/>
            <person name="Wu L."/>
            <person name="Ma J."/>
        </authorList>
    </citation>
    <scope>NUCLEOTIDE SEQUENCE [LARGE SCALE GENOMIC DNA]</scope>
    <source>
        <strain evidence="11">JCM 17137</strain>
    </source>
</reference>
<evidence type="ECO:0000256" key="8">
    <source>
        <dbReference type="SAM" id="MobiDB-lite"/>
    </source>
</evidence>
<organism evidence="10 11">
    <name type="scientific">Salinactinospora qingdaonensis</name>
    <dbReference type="NCBI Taxonomy" id="702744"/>
    <lineage>
        <taxon>Bacteria</taxon>
        <taxon>Bacillati</taxon>
        <taxon>Actinomycetota</taxon>
        <taxon>Actinomycetes</taxon>
        <taxon>Streptosporangiales</taxon>
        <taxon>Nocardiopsidaceae</taxon>
        <taxon>Salinactinospora</taxon>
    </lineage>
</organism>
<comment type="similarity">
    <text evidence="2">Belongs to the autoinducer-2 exporter (AI-2E) (TC 2.A.86) family.</text>
</comment>
<feature type="transmembrane region" description="Helical" evidence="9">
    <location>
        <begin position="31"/>
        <end position="49"/>
    </location>
</feature>
<evidence type="ECO:0000256" key="6">
    <source>
        <dbReference type="ARBA" id="ARBA00022989"/>
    </source>
</evidence>
<evidence type="ECO:0000256" key="4">
    <source>
        <dbReference type="ARBA" id="ARBA00022475"/>
    </source>
</evidence>
<evidence type="ECO:0000256" key="1">
    <source>
        <dbReference type="ARBA" id="ARBA00004651"/>
    </source>
</evidence>
<gene>
    <name evidence="10" type="ORF">GCM10022402_06490</name>
</gene>
<evidence type="ECO:0008006" key="12">
    <source>
        <dbReference type="Google" id="ProtNLM"/>
    </source>
</evidence>
<feature type="transmembrane region" description="Helical" evidence="9">
    <location>
        <begin position="284"/>
        <end position="302"/>
    </location>
</feature>
<dbReference type="Proteomes" id="UP001500908">
    <property type="component" value="Unassembled WGS sequence"/>
</dbReference>
<evidence type="ECO:0000256" key="5">
    <source>
        <dbReference type="ARBA" id="ARBA00022692"/>
    </source>
</evidence>
<accession>A0ABP7F097</accession>
<dbReference type="PANTHER" id="PTHR21716:SF53">
    <property type="entry name" value="PERMEASE PERM-RELATED"/>
    <property type="match status" value="1"/>
</dbReference>
<evidence type="ECO:0000313" key="11">
    <source>
        <dbReference type="Proteomes" id="UP001500908"/>
    </source>
</evidence>
<feature type="compositionally biased region" description="Low complexity" evidence="8">
    <location>
        <begin position="378"/>
        <end position="387"/>
    </location>
</feature>
<name>A0ABP7F097_9ACTN</name>
<feature type="region of interest" description="Disordered" evidence="8">
    <location>
        <begin position="364"/>
        <end position="439"/>
    </location>
</feature>
<keyword evidence="5 9" id="KW-0812">Transmembrane</keyword>
<keyword evidence="3" id="KW-0813">Transport</keyword>
<comment type="subcellular location">
    <subcellularLocation>
        <location evidence="1">Cell membrane</location>
        <topology evidence="1">Multi-pass membrane protein</topology>
    </subcellularLocation>
</comment>
<dbReference type="PANTHER" id="PTHR21716">
    <property type="entry name" value="TRANSMEMBRANE PROTEIN"/>
    <property type="match status" value="1"/>
</dbReference>
<feature type="transmembrane region" description="Helical" evidence="9">
    <location>
        <begin position="252"/>
        <end position="277"/>
    </location>
</feature>
<dbReference type="InterPro" id="IPR002549">
    <property type="entry name" value="AI-2E-like"/>
</dbReference>
<feature type="transmembrane region" description="Helical" evidence="9">
    <location>
        <begin position="227"/>
        <end position="246"/>
    </location>
</feature>
<dbReference type="RefSeq" id="WP_344967074.1">
    <property type="nucleotide sequence ID" value="NZ_BAABDD010000002.1"/>
</dbReference>
<evidence type="ECO:0000256" key="3">
    <source>
        <dbReference type="ARBA" id="ARBA00022448"/>
    </source>
</evidence>
<keyword evidence="11" id="KW-1185">Reference proteome</keyword>